<dbReference type="STRING" id="857087.Metme_0585"/>
<evidence type="ECO:0000256" key="2">
    <source>
        <dbReference type="ARBA" id="ARBA00023027"/>
    </source>
</evidence>
<dbReference type="Pfam" id="PF14833">
    <property type="entry name" value="NAD_binding_11"/>
    <property type="match status" value="1"/>
</dbReference>
<dbReference type="InterPro" id="IPR008927">
    <property type="entry name" value="6-PGluconate_DH-like_C_sf"/>
</dbReference>
<dbReference type="InterPro" id="IPR029154">
    <property type="entry name" value="HIBADH-like_NADP-bd"/>
</dbReference>
<sequence>MTAKHYTLGFLGIGLMGQPMTLRLLEAGFAVNVWNRSADKLSVVAEAGARVCGSVAEVVAASDVILMCLADTAAVECVVNEQIIPCGGAGKLLIDLSSIAPETTRQLASRLKQQCYMRWVDAPVSGGTVGAEQGSLAIMAGGGTDDIEVARQVLQPLYSRLTHMGPVGSGQTTKICNQMIVSCNVLVIAEMMALAEQAGVESAKIPEALAGGFADSKPLQIVGREMAADRFEPVKWRVKTLLKDLNMAGDLASAHGSAVPMSGLAAQLMQLHGSKGFLEQDPSTLIKLYRSA</sequence>
<dbReference type="InterPro" id="IPR015815">
    <property type="entry name" value="HIBADH-related"/>
</dbReference>
<dbReference type="RefSeq" id="WP_013817300.1">
    <property type="nucleotide sequence ID" value="NC_015572.1"/>
</dbReference>
<dbReference type="PIRSF" id="PIRSF000103">
    <property type="entry name" value="HIBADH"/>
    <property type="match status" value="1"/>
</dbReference>
<dbReference type="Proteomes" id="UP000008888">
    <property type="component" value="Chromosome"/>
</dbReference>
<evidence type="ECO:0000313" key="6">
    <source>
        <dbReference type="EMBL" id="AEF99029.1"/>
    </source>
</evidence>
<dbReference type="SUPFAM" id="SSF48179">
    <property type="entry name" value="6-phosphogluconate dehydrogenase C-terminal domain-like"/>
    <property type="match status" value="1"/>
</dbReference>
<feature type="domain" description="3-hydroxyisobutyrate dehydrogenase-like NAD-binding" evidence="5">
    <location>
        <begin position="168"/>
        <end position="289"/>
    </location>
</feature>
<feature type="domain" description="6-phosphogluconate dehydrogenase NADP-binding" evidence="4">
    <location>
        <begin position="8"/>
        <end position="165"/>
    </location>
</feature>
<evidence type="ECO:0000313" key="7">
    <source>
        <dbReference type="Proteomes" id="UP000008888"/>
    </source>
</evidence>
<dbReference type="KEGG" id="mmt:Metme_0585"/>
<protein>
    <submittedName>
        <fullName evidence="6">3-hydroxyisobutyrate dehydrogenase</fullName>
    </submittedName>
</protein>
<organism evidence="6 7">
    <name type="scientific">Methylomonas methanica (strain DSM 25384 / MC09)</name>
    <dbReference type="NCBI Taxonomy" id="857087"/>
    <lineage>
        <taxon>Bacteria</taxon>
        <taxon>Pseudomonadati</taxon>
        <taxon>Pseudomonadota</taxon>
        <taxon>Gammaproteobacteria</taxon>
        <taxon>Methylococcales</taxon>
        <taxon>Methylococcaceae</taxon>
        <taxon>Methylomonas</taxon>
    </lineage>
</organism>
<name>G0A397_METMM</name>
<keyword evidence="7" id="KW-1185">Reference proteome</keyword>
<feature type="active site" evidence="3">
    <location>
        <position position="174"/>
    </location>
</feature>
<gene>
    <name evidence="6" type="ordered locus">Metme_0585</name>
</gene>
<dbReference type="GO" id="GO:0050661">
    <property type="term" value="F:NADP binding"/>
    <property type="evidence" value="ECO:0007669"/>
    <property type="project" value="InterPro"/>
</dbReference>
<reference evidence="6 7" key="1">
    <citation type="journal article" date="2011" name="J. Bacteriol.">
        <title>Complete Genome Sequence of the Aerobic Marine Methanotroph Methylomonas methanica MC09.</title>
        <authorList>
            <person name="Boden R."/>
            <person name="Cunliffe M."/>
            <person name="Scanlan J."/>
            <person name="Moussard H."/>
            <person name="Kits K.D."/>
            <person name="Klotz M.G."/>
            <person name="Jetten M.S."/>
            <person name="Vuilleumier S."/>
            <person name="Han J."/>
            <person name="Peters L."/>
            <person name="Mikhailova N."/>
            <person name="Teshima H."/>
            <person name="Tapia R."/>
            <person name="Kyrpides N."/>
            <person name="Ivanova N."/>
            <person name="Pagani I."/>
            <person name="Cheng J.F."/>
            <person name="Goodwin L."/>
            <person name="Han C."/>
            <person name="Hauser L."/>
            <person name="Land M.L."/>
            <person name="Lapidus A."/>
            <person name="Lucas S."/>
            <person name="Pitluck S."/>
            <person name="Woyke T."/>
            <person name="Stein L."/>
            <person name="Murrell J.C."/>
        </authorList>
    </citation>
    <scope>NUCLEOTIDE SEQUENCE [LARGE SCALE GENOMIC DNA]</scope>
    <source>
        <strain evidence="6 7">MC09</strain>
    </source>
</reference>
<dbReference type="InterPro" id="IPR013328">
    <property type="entry name" value="6PGD_dom2"/>
</dbReference>
<evidence type="ECO:0000256" key="1">
    <source>
        <dbReference type="ARBA" id="ARBA00023002"/>
    </source>
</evidence>
<dbReference type="PANTHER" id="PTHR43060:SF15">
    <property type="entry name" value="3-HYDROXYISOBUTYRATE DEHYDROGENASE-LIKE 1, MITOCHONDRIAL-RELATED"/>
    <property type="match status" value="1"/>
</dbReference>
<evidence type="ECO:0000256" key="3">
    <source>
        <dbReference type="PIRSR" id="PIRSR000103-1"/>
    </source>
</evidence>
<dbReference type="GO" id="GO:0051287">
    <property type="term" value="F:NAD binding"/>
    <property type="evidence" value="ECO:0007669"/>
    <property type="project" value="InterPro"/>
</dbReference>
<accession>G0A397</accession>
<keyword evidence="1" id="KW-0560">Oxidoreductase</keyword>
<dbReference type="InterPro" id="IPR036291">
    <property type="entry name" value="NAD(P)-bd_dom_sf"/>
</dbReference>
<evidence type="ECO:0000259" key="5">
    <source>
        <dbReference type="Pfam" id="PF14833"/>
    </source>
</evidence>
<dbReference type="GO" id="GO:0016491">
    <property type="term" value="F:oxidoreductase activity"/>
    <property type="evidence" value="ECO:0007669"/>
    <property type="project" value="UniProtKB-KW"/>
</dbReference>
<proteinExistence type="predicted"/>
<dbReference type="OrthoDB" id="9786703at2"/>
<dbReference type="Gene3D" id="1.10.1040.10">
    <property type="entry name" value="N-(1-d-carboxylethyl)-l-norvaline Dehydrogenase, domain 2"/>
    <property type="match status" value="1"/>
</dbReference>
<dbReference type="PANTHER" id="PTHR43060">
    <property type="entry name" value="3-HYDROXYISOBUTYRATE DEHYDROGENASE-LIKE 1, MITOCHONDRIAL-RELATED"/>
    <property type="match status" value="1"/>
</dbReference>
<dbReference type="SUPFAM" id="SSF51735">
    <property type="entry name" value="NAD(P)-binding Rossmann-fold domains"/>
    <property type="match status" value="1"/>
</dbReference>
<reference key="2">
    <citation type="submission" date="2011-05" db="EMBL/GenBank/DDBJ databases">
        <title>Complete genome sequence of the aerobic marine methanotroph Methylomonas methanica MC09.</title>
        <authorList>
            <person name="Boden R."/>
            <person name="Cunliffe M."/>
            <person name="Scanlan J."/>
            <person name="Moussard H."/>
            <person name="Kits K.D."/>
            <person name="Klotz M."/>
            <person name="Jetten M."/>
            <person name="Vuilleumier S."/>
            <person name="Han J."/>
            <person name="Peters L."/>
            <person name="Mikhailova N."/>
            <person name="Teshima H."/>
            <person name="Tapia R."/>
            <person name="Kyrpides N."/>
            <person name="Ivanova N."/>
            <person name="Pagani I."/>
            <person name="Cheng J.-F."/>
            <person name="Goodwin L."/>
            <person name="Han C."/>
            <person name="Hauser L."/>
            <person name="Land M."/>
            <person name="Lapidus A."/>
            <person name="Lucas S."/>
            <person name="Pitluck S."/>
            <person name="Woyke T."/>
            <person name="Stein L.Y."/>
            <person name="Murrell C."/>
        </authorList>
    </citation>
    <scope>NUCLEOTIDE SEQUENCE</scope>
    <source>
        <strain>MC09</strain>
    </source>
</reference>
<reference evidence="7" key="3">
    <citation type="submission" date="2011-05" db="EMBL/GenBank/DDBJ databases">
        <title>Complete sequence of Methylomonas methanica MC09.</title>
        <authorList>
            <consortium name="US DOE Joint Genome Institute"/>
            <person name="Lucas S."/>
            <person name="Han J."/>
            <person name="Lapidus A."/>
            <person name="Cheng J.-F."/>
            <person name="Goodwin L."/>
            <person name="Pitluck S."/>
            <person name="Peters L."/>
            <person name="Mikhailova N."/>
            <person name="Teshima H."/>
            <person name="Han C."/>
            <person name="Tapia R."/>
            <person name="Land M."/>
            <person name="Hauser L."/>
            <person name="Kyrpides N."/>
            <person name="Ivanova N."/>
            <person name="Pagani I."/>
            <person name="Stein L."/>
            <person name="Woyke T."/>
        </authorList>
    </citation>
    <scope>NUCLEOTIDE SEQUENCE [LARGE SCALE GENOMIC DNA]</scope>
    <source>
        <strain evidence="7">MC09</strain>
    </source>
</reference>
<evidence type="ECO:0000259" key="4">
    <source>
        <dbReference type="Pfam" id="PF03446"/>
    </source>
</evidence>
<dbReference type="HOGENOM" id="CLU_035117_1_0_6"/>
<dbReference type="EMBL" id="CP002738">
    <property type="protein sequence ID" value="AEF99029.1"/>
    <property type="molecule type" value="Genomic_DNA"/>
</dbReference>
<dbReference type="Pfam" id="PF03446">
    <property type="entry name" value="NAD_binding_2"/>
    <property type="match status" value="1"/>
</dbReference>
<dbReference type="eggNOG" id="COG2084">
    <property type="taxonomic scope" value="Bacteria"/>
</dbReference>
<dbReference type="InterPro" id="IPR006115">
    <property type="entry name" value="6PGDH_NADP-bd"/>
</dbReference>
<keyword evidence="2" id="KW-0520">NAD</keyword>
<dbReference type="AlphaFoldDB" id="G0A397"/>
<dbReference type="Gene3D" id="3.40.50.720">
    <property type="entry name" value="NAD(P)-binding Rossmann-like Domain"/>
    <property type="match status" value="1"/>
</dbReference>